<dbReference type="Proteomes" id="UP000002028">
    <property type="component" value="Chromosome"/>
</dbReference>
<proteinExistence type="predicted"/>
<organism evidence="1 2">
    <name type="scientific">Spirosoma linguale (strain ATCC 33905 / DSM 74 / LMG 10896 / Claus 1)</name>
    <dbReference type="NCBI Taxonomy" id="504472"/>
    <lineage>
        <taxon>Bacteria</taxon>
        <taxon>Pseudomonadati</taxon>
        <taxon>Bacteroidota</taxon>
        <taxon>Cytophagia</taxon>
        <taxon>Cytophagales</taxon>
        <taxon>Cytophagaceae</taxon>
        <taxon>Spirosoma</taxon>
    </lineage>
</organism>
<dbReference type="EMBL" id="CP001769">
    <property type="protein sequence ID" value="ADB38125.1"/>
    <property type="molecule type" value="Genomic_DNA"/>
</dbReference>
<evidence type="ECO:0000313" key="1">
    <source>
        <dbReference type="EMBL" id="ADB38125.1"/>
    </source>
</evidence>
<dbReference type="KEGG" id="sli:Slin_2086"/>
<evidence type="ECO:0000313" key="2">
    <source>
        <dbReference type="Proteomes" id="UP000002028"/>
    </source>
</evidence>
<reference evidence="1 2" key="1">
    <citation type="journal article" date="2010" name="Stand. Genomic Sci.">
        <title>Complete genome sequence of Spirosoma linguale type strain (1).</title>
        <authorList>
            <person name="Lail K."/>
            <person name="Sikorski J."/>
            <person name="Saunders E."/>
            <person name="Lapidus A."/>
            <person name="Glavina Del Rio T."/>
            <person name="Copeland A."/>
            <person name="Tice H."/>
            <person name="Cheng J.-F."/>
            <person name="Lucas S."/>
            <person name="Nolan M."/>
            <person name="Bruce D."/>
            <person name="Goodwin L."/>
            <person name="Pitluck S."/>
            <person name="Ivanova N."/>
            <person name="Mavromatis K."/>
            <person name="Ovchinnikova G."/>
            <person name="Pati A."/>
            <person name="Chen A."/>
            <person name="Palaniappan K."/>
            <person name="Land M."/>
            <person name="Hauser L."/>
            <person name="Chang Y.-J."/>
            <person name="Jeffries C.D."/>
            <person name="Chain P."/>
            <person name="Brettin T."/>
            <person name="Detter J.C."/>
            <person name="Schuetze A."/>
            <person name="Rohde M."/>
            <person name="Tindall B.J."/>
            <person name="Goeker M."/>
            <person name="Bristow J."/>
            <person name="Eisen J.A."/>
            <person name="Markowitz V."/>
            <person name="Hugenholtz P."/>
            <person name="Kyrpides N.C."/>
            <person name="Klenk H.-P."/>
            <person name="Chen F."/>
        </authorList>
    </citation>
    <scope>NUCLEOTIDE SEQUENCE [LARGE SCALE GENOMIC DNA]</scope>
    <source>
        <strain evidence="2">ATCC 33905 / DSM 74 / LMG 10896 / Claus 1</strain>
    </source>
</reference>
<dbReference type="AlphaFoldDB" id="D2QDJ5"/>
<sequence length="36" mass="4275">MNKVLNEQVFKLAIIYYPIRQVRVTLQSGPSLTYYK</sequence>
<dbReference type="HOGENOM" id="CLU_3358572_0_0_10"/>
<gene>
    <name evidence="1" type="ordered locus">Slin_2086</name>
</gene>
<name>D2QDJ5_SPILD</name>
<protein>
    <submittedName>
        <fullName evidence="1">Uncharacterized protein</fullName>
    </submittedName>
</protein>
<dbReference type="STRING" id="504472.Slin_2086"/>
<accession>D2QDJ5</accession>
<keyword evidence="2" id="KW-1185">Reference proteome</keyword>